<reference evidence="1 2" key="1">
    <citation type="journal article" date="2019" name="Sci. Rep.">
        <title>Orb-weaving spider Araneus ventricosus genome elucidates the spidroin gene catalogue.</title>
        <authorList>
            <person name="Kono N."/>
            <person name="Nakamura H."/>
            <person name="Ohtoshi R."/>
            <person name="Moran D.A.P."/>
            <person name="Shinohara A."/>
            <person name="Yoshida Y."/>
            <person name="Fujiwara M."/>
            <person name="Mori M."/>
            <person name="Tomita M."/>
            <person name="Arakawa K."/>
        </authorList>
    </citation>
    <scope>NUCLEOTIDE SEQUENCE [LARGE SCALE GENOMIC DNA]</scope>
</reference>
<comment type="caution">
    <text evidence="1">The sequence shown here is derived from an EMBL/GenBank/DDBJ whole genome shotgun (WGS) entry which is preliminary data.</text>
</comment>
<keyword evidence="2" id="KW-1185">Reference proteome</keyword>
<proteinExistence type="predicted"/>
<organism evidence="1 2">
    <name type="scientific">Araneus ventricosus</name>
    <name type="common">Orbweaver spider</name>
    <name type="synonym">Epeira ventricosa</name>
    <dbReference type="NCBI Taxonomy" id="182803"/>
    <lineage>
        <taxon>Eukaryota</taxon>
        <taxon>Metazoa</taxon>
        <taxon>Ecdysozoa</taxon>
        <taxon>Arthropoda</taxon>
        <taxon>Chelicerata</taxon>
        <taxon>Arachnida</taxon>
        <taxon>Araneae</taxon>
        <taxon>Araneomorphae</taxon>
        <taxon>Entelegynae</taxon>
        <taxon>Araneoidea</taxon>
        <taxon>Araneidae</taxon>
        <taxon>Araneus</taxon>
    </lineage>
</organism>
<dbReference type="Proteomes" id="UP000499080">
    <property type="component" value="Unassembled WGS sequence"/>
</dbReference>
<protein>
    <submittedName>
        <fullName evidence="1">Uncharacterized protein</fullName>
    </submittedName>
</protein>
<sequence length="94" mass="10881">MLKCDRFLIRGGGRDSFGLEEIRAVGGLHFKCEEGRSRRDWKPLVEVGSAVCPKQQRMDGWTSNWNGVDCRHTICMKFSNCEWWTQKMEISSNP</sequence>
<dbReference type="EMBL" id="BGPR01001669">
    <property type="protein sequence ID" value="GBM59185.1"/>
    <property type="molecule type" value="Genomic_DNA"/>
</dbReference>
<gene>
    <name evidence="1" type="ORF">AVEN_21044_1</name>
</gene>
<name>A0A4Y2H258_ARAVE</name>
<dbReference type="AlphaFoldDB" id="A0A4Y2H258"/>
<evidence type="ECO:0000313" key="2">
    <source>
        <dbReference type="Proteomes" id="UP000499080"/>
    </source>
</evidence>
<evidence type="ECO:0000313" key="1">
    <source>
        <dbReference type="EMBL" id="GBM59185.1"/>
    </source>
</evidence>
<accession>A0A4Y2H258</accession>